<organism evidence="4 5">
    <name type="scientific">Ridgeia piscesae</name>
    <name type="common">Tubeworm</name>
    <dbReference type="NCBI Taxonomy" id="27915"/>
    <lineage>
        <taxon>Eukaryota</taxon>
        <taxon>Metazoa</taxon>
        <taxon>Spiralia</taxon>
        <taxon>Lophotrochozoa</taxon>
        <taxon>Annelida</taxon>
        <taxon>Polychaeta</taxon>
        <taxon>Sedentaria</taxon>
        <taxon>Canalipalpata</taxon>
        <taxon>Sabellida</taxon>
        <taxon>Siboglinidae</taxon>
        <taxon>Ridgeia</taxon>
    </lineage>
</organism>
<comment type="caution">
    <text evidence="4">The sequence shown here is derived from an EMBL/GenBank/DDBJ whole genome shotgun (WGS) entry which is preliminary data.</text>
</comment>
<keyword evidence="1" id="KW-0732">Signal</keyword>
<dbReference type="SUPFAM" id="SSF48726">
    <property type="entry name" value="Immunoglobulin"/>
    <property type="match status" value="2"/>
</dbReference>
<keyword evidence="2" id="KW-1015">Disulfide bond</keyword>
<evidence type="ECO:0000313" key="5">
    <source>
        <dbReference type="Proteomes" id="UP001209878"/>
    </source>
</evidence>
<name>A0AAD9P5P1_RIDPI</name>
<dbReference type="InterPro" id="IPR013783">
    <property type="entry name" value="Ig-like_fold"/>
</dbReference>
<evidence type="ECO:0000256" key="2">
    <source>
        <dbReference type="ARBA" id="ARBA00023157"/>
    </source>
</evidence>
<evidence type="ECO:0000313" key="4">
    <source>
        <dbReference type="EMBL" id="KAK2188593.1"/>
    </source>
</evidence>
<dbReference type="PANTHER" id="PTHR45080:SF8">
    <property type="entry name" value="IG-LIKE DOMAIN-CONTAINING PROTEIN"/>
    <property type="match status" value="1"/>
</dbReference>
<dbReference type="EMBL" id="JAODUO010000127">
    <property type="protein sequence ID" value="KAK2188593.1"/>
    <property type="molecule type" value="Genomic_DNA"/>
</dbReference>
<evidence type="ECO:0000259" key="3">
    <source>
        <dbReference type="PROSITE" id="PS50835"/>
    </source>
</evidence>
<dbReference type="InterPro" id="IPR050958">
    <property type="entry name" value="Cell_Adh-Cytoskel_Orgn"/>
</dbReference>
<feature type="domain" description="Ig-like" evidence="3">
    <location>
        <begin position="285"/>
        <end position="378"/>
    </location>
</feature>
<dbReference type="SMART" id="SM00409">
    <property type="entry name" value="IG"/>
    <property type="match status" value="3"/>
</dbReference>
<dbReference type="PANTHER" id="PTHR45080">
    <property type="entry name" value="CONTACTIN 5"/>
    <property type="match status" value="1"/>
</dbReference>
<dbReference type="InterPro" id="IPR036179">
    <property type="entry name" value="Ig-like_dom_sf"/>
</dbReference>
<feature type="domain" description="Ig-like" evidence="3">
    <location>
        <begin position="5"/>
        <end position="115"/>
    </location>
</feature>
<dbReference type="PROSITE" id="PS50835">
    <property type="entry name" value="IG_LIKE"/>
    <property type="match status" value="2"/>
</dbReference>
<gene>
    <name evidence="4" type="ORF">NP493_127g01012</name>
</gene>
<proteinExistence type="predicted"/>
<dbReference type="Gene3D" id="2.60.40.10">
    <property type="entry name" value="Immunoglobulins"/>
    <property type="match status" value="3"/>
</dbReference>
<reference evidence="4" key="1">
    <citation type="journal article" date="2023" name="Mol. Biol. Evol.">
        <title>Third-Generation Sequencing Reveals the Adaptive Role of the Epigenome in Three Deep-Sea Polychaetes.</title>
        <authorList>
            <person name="Perez M."/>
            <person name="Aroh O."/>
            <person name="Sun Y."/>
            <person name="Lan Y."/>
            <person name="Juniper S.K."/>
            <person name="Young C.R."/>
            <person name="Angers B."/>
            <person name="Qian P.Y."/>
        </authorList>
    </citation>
    <scope>NUCLEOTIDE SEQUENCE</scope>
    <source>
        <strain evidence="4">R07B-5</strain>
    </source>
</reference>
<dbReference type="GO" id="GO:0005886">
    <property type="term" value="C:plasma membrane"/>
    <property type="evidence" value="ECO:0007669"/>
    <property type="project" value="TreeGrafter"/>
</dbReference>
<evidence type="ECO:0000256" key="1">
    <source>
        <dbReference type="ARBA" id="ARBA00022729"/>
    </source>
</evidence>
<dbReference type="InterPro" id="IPR003599">
    <property type="entry name" value="Ig_sub"/>
</dbReference>
<keyword evidence="5" id="KW-1185">Reference proteome</keyword>
<sequence>MNACPLVSITLSRADKVKVIGVEGESVQLICDRDVADPPEVVWKDWVYNSAREAIRIADKDGNINQEHPQKDNFEVDIVKHQLTIKFFKKDDAGVYFCESKYNKTTVLKKEFVVSYIGAVACVGKQDLKEGDKAELLCEVKYQGELLPEPEWISPDVKEGVEYVNSDELLTAGRKVVFTARPDMNGVTFTCQVTVNKKVLQTTCERKITVKCDMSEHIRCLKVTWSEHIRCLKVTWTEHIRCLKVTWSEHIRCLKVMWSEHIRCLKSHQRYRSNSDSVATASVHPSITVSLMVIDAVNKVEIEPESATYHAGQKIKCSGNGNPAPKVTWKPTPKEVEDGEGYQVMTVPDPTEDDKALTYTCSASSNIGEVVILDKKITFTILGELSAA</sequence>
<dbReference type="AlphaFoldDB" id="A0AAD9P5P1"/>
<dbReference type="Pfam" id="PF13895">
    <property type="entry name" value="Ig_2"/>
    <property type="match status" value="1"/>
</dbReference>
<protein>
    <recommendedName>
        <fullName evidence="3">Ig-like domain-containing protein</fullName>
    </recommendedName>
</protein>
<dbReference type="Proteomes" id="UP001209878">
    <property type="component" value="Unassembled WGS sequence"/>
</dbReference>
<accession>A0AAD9P5P1</accession>
<dbReference type="GO" id="GO:0007156">
    <property type="term" value="P:homophilic cell adhesion via plasma membrane adhesion molecules"/>
    <property type="evidence" value="ECO:0007669"/>
    <property type="project" value="TreeGrafter"/>
</dbReference>
<dbReference type="InterPro" id="IPR007110">
    <property type="entry name" value="Ig-like_dom"/>
</dbReference>